<evidence type="ECO:0000313" key="3">
    <source>
        <dbReference type="Proteomes" id="UP001275084"/>
    </source>
</evidence>
<dbReference type="InterPro" id="IPR057203">
    <property type="entry name" value="DUF7881"/>
</dbReference>
<evidence type="ECO:0000313" key="2">
    <source>
        <dbReference type="EMBL" id="KAK3358077.1"/>
    </source>
</evidence>
<organism evidence="2 3">
    <name type="scientific">Lasiosphaeria hispida</name>
    <dbReference type="NCBI Taxonomy" id="260671"/>
    <lineage>
        <taxon>Eukaryota</taxon>
        <taxon>Fungi</taxon>
        <taxon>Dikarya</taxon>
        <taxon>Ascomycota</taxon>
        <taxon>Pezizomycotina</taxon>
        <taxon>Sordariomycetes</taxon>
        <taxon>Sordariomycetidae</taxon>
        <taxon>Sordariales</taxon>
        <taxon>Lasiosphaeriaceae</taxon>
        <taxon>Lasiosphaeria</taxon>
    </lineage>
</organism>
<name>A0AAJ0MGU7_9PEZI</name>
<dbReference type="EMBL" id="JAUIQD010000003">
    <property type="protein sequence ID" value="KAK3358077.1"/>
    <property type="molecule type" value="Genomic_DNA"/>
</dbReference>
<keyword evidence="3" id="KW-1185">Reference proteome</keyword>
<feature type="domain" description="DUF7881" evidence="1">
    <location>
        <begin position="47"/>
        <end position="114"/>
    </location>
</feature>
<proteinExistence type="predicted"/>
<reference evidence="2" key="2">
    <citation type="submission" date="2023-06" db="EMBL/GenBank/DDBJ databases">
        <authorList>
            <consortium name="Lawrence Berkeley National Laboratory"/>
            <person name="Haridas S."/>
            <person name="Hensen N."/>
            <person name="Bonometti L."/>
            <person name="Westerberg I."/>
            <person name="Brannstrom I.O."/>
            <person name="Guillou S."/>
            <person name="Cros-Aarteil S."/>
            <person name="Calhoun S."/>
            <person name="Kuo A."/>
            <person name="Mondo S."/>
            <person name="Pangilinan J."/>
            <person name="Riley R."/>
            <person name="Labutti K."/>
            <person name="Andreopoulos B."/>
            <person name="Lipzen A."/>
            <person name="Chen C."/>
            <person name="Yanf M."/>
            <person name="Daum C."/>
            <person name="Ng V."/>
            <person name="Clum A."/>
            <person name="Steindorff A."/>
            <person name="Ohm R."/>
            <person name="Martin F."/>
            <person name="Silar P."/>
            <person name="Natvig D."/>
            <person name="Lalanne C."/>
            <person name="Gautier V."/>
            <person name="Ament-Velasquez S.L."/>
            <person name="Kruys A."/>
            <person name="Hutchinson M.I."/>
            <person name="Powell A.J."/>
            <person name="Barry K."/>
            <person name="Miller A.N."/>
            <person name="Grigoriev I.V."/>
            <person name="Debuchy R."/>
            <person name="Gladieux P."/>
            <person name="Thoren M.H."/>
            <person name="Johannesson H."/>
        </authorList>
    </citation>
    <scope>NUCLEOTIDE SEQUENCE</scope>
    <source>
        <strain evidence="2">CBS 955.72</strain>
    </source>
</reference>
<dbReference type="AlphaFoldDB" id="A0AAJ0MGU7"/>
<dbReference type="Pfam" id="PF25324">
    <property type="entry name" value="DUF7881"/>
    <property type="match status" value="1"/>
</dbReference>
<dbReference type="Proteomes" id="UP001275084">
    <property type="component" value="Unassembled WGS sequence"/>
</dbReference>
<gene>
    <name evidence="2" type="ORF">B0T25DRAFT_605509</name>
</gene>
<comment type="caution">
    <text evidence="2">The sequence shown here is derived from an EMBL/GenBank/DDBJ whole genome shotgun (WGS) entry which is preliminary data.</text>
</comment>
<accession>A0AAJ0MGU7</accession>
<protein>
    <recommendedName>
        <fullName evidence="1">DUF7881 domain-containing protein</fullName>
    </recommendedName>
</protein>
<sequence>MPLLGRIEKHPLYWAGFRPLLLAKLTSAPVVVHMYKICRAWKLGTHRDIFIYDLQDSDTLLGGLVLTAGVTNANFYAMVDIITDVSPPPGHFILQDDNGETVAQDTQPLLPRRYLP</sequence>
<evidence type="ECO:0000259" key="1">
    <source>
        <dbReference type="Pfam" id="PF25324"/>
    </source>
</evidence>
<reference evidence="2" key="1">
    <citation type="journal article" date="2023" name="Mol. Phylogenet. Evol.">
        <title>Genome-scale phylogeny and comparative genomics of the fungal order Sordariales.</title>
        <authorList>
            <person name="Hensen N."/>
            <person name="Bonometti L."/>
            <person name="Westerberg I."/>
            <person name="Brannstrom I.O."/>
            <person name="Guillou S."/>
            <person name="Cros-Aarteil S."/>
            <person name="Calhoun S."/>
            <person name="Haridas S."/>
            <person name="Kuo A."/>
            <person name="Mondo S."/>
            <person name="Pangilinan J."/>
            <person name="Riley R."/>
            <person name="LaButti K."/>
            <person name="Andreopoulos B."/>
            <person name="Lipzen A."/>
            <person name="Chen C."/>
            <person name="Yan M."/>
            <person name="Daum C."/>
            <person name="Ng V."/>
            <person name="Clum A."/>
            <person name="Steindorff A."/>
            <person name="Ohm R.A."/>
            <person name="Martin F."/>
            <person name="Silar P."/>
            <person name="Natvig D.O."/>
            <person name="Lalanne C."/>
            <person name="Gautier V."/>
            <person name="Ament-Velasquez S.L."/>
            <person name="Kruys A."/>
            <person name="Hutchinson M.I."/>
            <person name="Powell A.J."/>
            <person name="Barry K."/>
            <person name="Miller A.N."/>
            <person name="Grigoriev I.V."/>
            <person name="Debuchy R."/>
            <person name="Gladieux P."/>
            <person name="Hiltunen Thoren M."/>
            <person name="Johannesson H."/>
        </authorList>
    </citation>
    <scope>NUCLEOTIDE SEQUENCE</scope>
    <source>
        <strain evidence="2">CBS 955.72</strain>
    </source>
</reference>